<accession>A0A6S6ULM0</accession>
<dbReference type="EMBL" id="CACVAQ010000436">
    <property type="protein sequence ID" value="CAA6828713.1"/>
    <property type="molecule type" value="Genomic_DNA"/>
</dbReference>
<dbReference type="AlphaFoldDB" id="A0A6S6ULM0"/>
<organism evidence="1">
    <name type="scientific">uncultured Aureispira sp</name>
    <dbReference type="NCBI Taxonomy" id="1331704"/>
    <lineage>
        <taxon>Bacteria</taxon>
        <taxon>Pseudomonadati</taxon>
        <taxon>Bacteroidota</taxon>
        <taxon>Saprospiria</taxon>
        <taxon>Saprospirales</taxon>
        <taxon>Saprospiraceae</taxon>
        <taxon>Aureispira</taxon>
        <taxon>environmental samples</taxon>
    </lineage>
</organism>
<gene>
    <name evidence="1" type="ORF">HELGO_WM22767</name>
</gene>
<dbReference type="CDD" id="cd00586">
    <property type="entry name" value="4HBT"/>
    <property type="match status" value="1"/>
</dbReference>
<dbReference type="Gene3D" id="3.10.129.10">
    <property type="entry name" value="Hotdog Thioesterase"/>
    <property type="match status" value="1"/>
</dbReference>
<protein>
    <submittedName>
        <fullName evidence="1">Thioesterase</fullName>
    </submittedName>
</protein>
<sequence length="168" mass="19867">MKKLEKVISSRAKTRFQDSDPFNHLNNGKYIDYMMNAREDQIEAYYGLDLLDLAKNQRVGWVVATNQISYINSAITMEELYIDSQLMNFSAKHLDVEIRMWNKDKTQLKAFLWVRFVHVNLRDQKVSAHSEKLMHLFEEVVFPIEQSNFDARNKYWRVNSSSKEPVLA</sequence>
<evidence type="ECO:0000313" key="1">
    <source>
        <dbReference type="EMBL" id="CAA6828713.1"/>
    </source>
</evidence>
<dbReference type="InterPro" id="IPR029069">
    <property type="entry name" value="HotDog_dom_sf"/>
</dbReference>
<proteinExistence type="predicted"/>
<name>A0A6S6ULM0_9BACT</name>
<dbReference type="SUPFAM" id="SSF54637">
    <property type="entry name" value="Thioesterase/thiol ester dehydrase-isomerase"/>
    <property type="match status" value="1"/>
</dbReference>
<reference evidence="1" key="1">
    <citation type="submission" date="2020-01" db="EMBL/GenBank/DDBJ databases">
        <authorList>
            <person name="Meier V. D."/>
            <person name="Meier V D."/>
        </authorList>
    </citation>
    <scope>NUCLEOTIDE SEQUENCE</scope>
    <source>
        <strain evidence="1">HLG_WM_MAG_10</strain>
    </source>
</reference>
<dbReference type="Pfam" id="PF13279">
    <property type="entry name" value="4HBT_2"/>
    <property type="match status" value="1"/>
</dbReference>